<dbReference type="OrthoDB" id="9809338at2"/>
<dbReference type="Pfam" id="PF12833">
    <property type="entry name" value="HTH_18"/>
    <property type="match status" value="1"/>
</dbReference>
<dbReference type="Proteomes" id="UP000249700">
    <property type="component" value="Unassembled WGS sequence"/>
</dbReference>
<dbReference type="Gene3D" id="1.10.10.60">
    <property type="entry name" value="Homeodomain-like"/>
    <property type="match status" value="1"/>
</dbReference>
<evidence type="ECO:0000256" key="1">
    <source>
        <dbReference type="ARBA" id="ARBA00023015"/>
    </source>
</evidence>
<evidence type="ECO:0000256" key="2">
    <source>
        <dbReference type="ARBA" id="ARBA00023125"/>
    </source>
</evidence>
<dbReference type="RefSeq" id="WP_112054243.1">
    <property type="nucleotide sequence ID" value="NZ_QLSX01000003.1"/>
</dbReference>
<dbReference type="InterPro" id="IPR009057">
    <property type="entry name" value="Homeodomain-like_sf"/>
</dbReference>
<dbReference type="InterPro" id="IPR003313">
    <property type="entry name" value="AraC-bd"/>
</dbReference>
<proteinExistence type="predicted"/>
<dbReference type="InterPro" id="IPR050204">
    <property type="entry name" value="AraC_XylS_family_regulators"/>
</dbReference>
<dbReference type="SUPFAM" id="SSF51215">
    <property type="entry name" value="Regulatory protein AraC"/>
    <property type="match status" value="1"/>
</dbReference>
<keyword evidence="2" id="KW-0238">DNA-binding</keyword>
<feature type="domain" description="HTH araC/xylS-type" evidence="5">
    <location>
        <begin position="176"/>
        <end position="273"/>
    </location>
</feature>
<protein>
    <submittedName>
        <fullName evidence="6">AraC family transcriptional regulator</fullName>
    </submittedName>
</protein>
<dbReference type="GO" id="GO:0043565">
    <property type="term" value="F:sequence-specific DNA binding"/>
    <property type="evidence" value="ECO:0007669"/>
    <property type="project" value="InterPro"/>
</dbReference>
<reference evidence="6 7" key="1">
    <citation type="submission" date="2018-06" db="EMBL/GenBank/DDBJ databases">
        <title>Comparative analysis of microorganisms from saline springs in Andes Mountain Range, Colombia.</title>
        <authorList>
            <person name="Rubin E."/>
        </authorList>
    </citation>
    <scope>NUCLEOTIDE SEQUENCE [LARGE SCALE GENOMIC DNA]</scope>
    <source>
        <strain evidence="6 7">USBA-857</strain>
    </source>
</reference>
<evidence type="ECO:0000313" key="7">
    <source>
        <dbReference type="Proteomes" id="UP000249700"/>
    </source>
</evidence>
<evidence type="ECO:0000313" key="6">
    <source>
        <dbReference type="EMBL" id="RAR63076.1"/>
    </source>
</evidence>
<sequence>MSTIAPVSSCFLRDPALPFIEARLVADGNALSHALHSHDCHSFGAITSGCSHYWSRGQGQKVSAGDVVVINPEDRHACNAVQDTSWGYHMLYLDSQWLAARCPSLHADDQADVPMFAARVSRDPRLHQAIIALGFALADHDTPRMERESRAELMAERIQEVLHPQRHSPIPPVHLARALDLLATDWHRDLTLKELCQAAECSATSLIAAFRRHHGLTPHAALIDLRVRHARQQLRLGTSIADVAQACGFADQAHLQRTFKRLLATTPGHYLGRR</sequence>
<dbReference type="InterPro" id="IPR037923">
    <property type="entry name" value="HTH-like"/>
</dbReference>
<keyword evidence="4" id="KW-0804">Transcription</keyword>
<gene>
    <name evidence="6" type="ORF">BCL93_103309</name>
</gene>
<dbReference type="AlphaFoldDB" id="A0A328XXP2"/>
<comment type="caution">
    <text evidence="6">The sequence shown here is derived from an EMBL/GenBank/DDBJ whole genome shotgun (WGS) entry which is preliminary data.</text>
</comment>
<evidence type="ECO:0000259" key="5">
    <source>
        <dbReference type="PROSITE" id="PS01124"/>
    </source>
</evidence>
<evidence type="ECO:0000256" key="4">
    <source>
        <dbReference type="ARBA" id="ARBA00023163"/>
    </source>
</evidence>
<keyword evidence="3" id="KW-0010">Activator</keyword>
<evidence type="ECO:0000256" key="3">
    <source>
        <dbReference type="ARBA" id="ARBA00023159"/>
    </source>
</evidence>
<dbReference type="PANTHER" id="PTHR46796">
    <property type="entry name" value="HTH-TYPE TRANSCRIPTIONAL ACTIVATOR RHAS-RELATED"/>
    <property type="match status" value="1"/>
</dbReference>
<dbReference type="Pfam" id="PF02311">
    <property type="entry name" value="AraC_binding"/>
    <property type="match status" value="1"/>
</dbReference>
<dbReference type="EMBL" id="QLSX01000003">
    <property type="protein sequence ID" value="RAR63076.1"/>
    <property type="molecule type" value="Genomic_DNA"/>
</dbReference>
<dbReference type="InterPro" id="IPR018060">
    <property type="entry name" value="HTH_AraC"/>
</dbReference>
<dbReference type="SUPFAM" id="SSF46689">
    <property type="entry name" value="Homeodomain-like"/>
    <property type="match status" value="2"/>
</dbReference>
<dbReference type="Gene3D" id="2.60.120.10">
    <property type="entry name" value="Jelly Rolls"/>
    <property type="match status" value="1"/>
</dbReference>
<dbReference type="SMART" id="SM00342">
    <property type="entry name" value="HTH_ARAC"/>
    <property type="match status" value="1"/>
</dbReference>
<accession>A0A328XXP2</accession>
<dbReference type="PROSITE" id="PS01124">
    <property type="entry name" value="HTH_ARAC_FAMILY_2"/>
    <property type="match status" value="1"/>
</dbReference>
<name>A0A328XXP2_9GAMM</name>
<keyword evidence="1" id="KW-0805">Transcription regulation</keyword>
<dbReference type="PANTHER" id="PTHR46796:SF2">
    <property type="entry name" value="TRANSCRIPTIONAL REGULATORY PROTEIN"/>
    <property type="match status" value="1"/>
</dbReference>
<dbReference type="InterPro" id="IPR018062">
    <property type="entry name" value="HTH_AraC-typ_CS"/>
</dbReference>
<dbReference type="GO" id="GO:0003700">
    <property type="term" value="F:DNA-binding transcription factor activity"/>
    <property type="evidence" value="ECO:0007669"/>
    <property type="project" value="InterPro"/>
</dbReference>
<dbReference type="InterPro" id="IPR014710">
    <property type="entry name" value="RmlC-like_jellyroll"/>
</dbReference>
<dbReference type="PROSITE" id="PS00041">
    <property type="entry name" value="HTH_ARAC_FAMILY_1"/>
    <property type="match status" value="1"/>
</dbReference>
<organism evidence="6 7">
    <name type="scientific">Onishia taeanensis</name>
    <dbReference type="NCBI Taxonomy" id="284577"/>
    <lineage>
        <taxon>Bacteria</taxon>
        <taxon>Pseudomonadati</taxon>
        <taxon>Pseudomonadota</taxon>
        <taxon>Gammaproteobacteria</taxon>
        <taxon>Oceanospirillales</taxon>
        <taxon>Halomonadaceae</taxon>
        <taxon>Onishia</taxon>
    </lineage>
</organism>